<dbReference type="Gene3D" id="3.30.160.810">
    <property type="match status" value="1"/>
</dbReference>
<dbReference type="RefSeq" id="WP_020886415.1">
    <property type="nucleotide sequence ID" value="NZ_ATHI01000006.1"/>
</dbReference>
<evidence type="ECO:0000256" key="8">
    <source>
        <dbReference type="SAM" id="MobiDB-lite"/>
    </source>
</evidence>
<evidence type="ECO:0000256" key="1">
    <source>
        <dbReference type="ARBA" id="ARBA00006540"/>
    </source>
</evidence>
<comment type="similarity">
    <text evidence="1 7">Belongs to the universal ribosomal protein uL3 family.</text>
</comment>
<keyword evidence="2 7" id="KW-0699">rRNA-binding</keyword>
<dbReference type="NCBIfam" id="TIGR03625">
    <property type="entry name" value="L3_bact"/>
    <property type="match status" value="1"/>
</dbReference>
<dbReference type="InterPro" id="IPR009000">
    <property type="entry name" value="Transl_B-barrel_sf"/>
</dbReference>
<evidence type="ECO:0000313" key="9">
    <source>
        <dbReference type="EMBL" id="EPR34710.1"/>
    </source>
</evidence>
<comment type="function">
    <text evidence="7">One of the primary rRNA binding proteins, it binds directly near the 3'-end of the 23S rRNA, where it nucleates assembly of the 50S subunit.</text>
</comment>
<keyword evidence="4 7" id="KW-0689">Ribosomal protein</keyword>
<dbReference type="PANTHER" id="PTHR11229">
    <property type="entry name" value="50S RIBOSOMAL PROTEIN L3"/>
    <property type="match status" value="1"/>
</dbReference>
<reference evidence="9 10" key="1">
    <citation type="journal article" date="2013" name="Genome Announc.">
        <title>Draft genome sequences for three mercury-methylating, sulfate-reducing bacteria.</title>
        <authorList>
            <person name="Brown S.D."/>
            <person name="Hurt R.A.Jr."/>
            <person name="Gilmour C.C."/>
            <person name="Elias D.A."/>
        </authorList>
    </citation>
    <scope>NUCLEOTIDE SEQUENCE [LARGE SCALE GENOMIC DNA]</scope>
    <source>
        <strain evidence="9 10">DSM 16529</strain>
    </source>
</reference>
<dbReference type="GO" id="GO:0006412">
    <property type="term" value="P:translation"/>
    <property type="evidence" value="ECO:0007669"/>
    <property type="project" value="UniProtKB-UniRule"/>
</dbReference>
<sequence>MATKLGILGRKLGMTRVFTEDGTVTAVTAVKAGPCPIVQIKDAEKDGYTALQVGFEDIPERLVNKPLKGHLAKAGKGLYRTLQEFRVDSLDGYELGQDLTVDMFKAGEVVKVTGTSKGKGFQGVMKRHHFSGLRDSHGAEKVHRSPGSIGNRTQPGRIFKNKRMPGHMGDRRVTIKNIEIFEILPEENVILVKGQVPGAKGGLVMIRKQD</sequence>
<dbReference type="EMBL" id="ATHI01000006">
    <property type="protein sequence ID" value="EPR34710.1"/>
    <property type="molecule type" value="Genomic_DNA"/>
</dbReference>
<dbReference type="InterPro" id="IPR019927">
    <property type="entry name" value="Ribosomal_uL3_bac/org-type"/>
</dbReference>
<keyword evidence="10" id="KW-1185">Reference proteome</keyword>
<dbReference type="GO" id="GO:0019843">
    <property type="term" value="F:rRNA binding"/>
    <property type="evidence" value="ECO:0007669"/>
    <property type="project" value="UniProtKB-UniRule"/>
</dbReference>
<evidence type="ECO:0000256" key="3">
    <source>
        <dbReference type="ARBA" id="ARBA00022884"/>
    </source>
</evidence>
<dbReference type="STRING" id="1121439.dsat_2529"/>
<dbReference type="AlphaFoldDB" id="S7TDQ8"/>
<dbReference type="GO" id="GO:0022625">
    <property type="term" value="C:cytosolic large ribosomal subunit"/>
    <property type="evidence" value="ECO:0007669"/>
    <property type="project" value="TreeGrafter"/>
</dbReference>
<protein>
    <recommendedName>
        <fullName evidence="6 7">Large ribosomal subunit protein uL3</fullName>
    </recommendedName>
</protein>
<dbReference type="InterPro" id="IPR000597">
    <property type="entry name" value="Ribosomal_uL3"/>
</dbReference>
<evidence type="ECO:0000256" key="5">
    <source>
        <dbReference type="ARBA" id="ARBA00023274"/>
    </source>
</evidence>
<keyword evidence="5 7" id="KW-0687">Ribonucleoprotein</keyword>
<dbReference type="Pfam" id="PF00297">
    <property type="entry name" value="Ribosomal_L3"/>
    <property type="match status" value="1"/>
</dbReference>
<dbReference type="Proteomes" id="UP000014975">
    <property type="component" value="Unassembled WGS sequence"/>
</dbReference>
<dbReference type="HAMAP" id="MF_01325_B">
    <property type="entry name" value="Ribosomal_uL3_B"/>
    <property type="match status" value="1"/>
</dbReference>
<feature type="region of interest" description="Disordered" evidence="8">
    <location>
        <begin position="135"/>
        <end position="155"/>
    </location>
</feature>
<dbReference type="PANTHER" id="PTHR11229:SF16">
    <property type="entry name" value="LARGE RIBOSOMAL SUBUNIT PROTEIN UL3C"/>
    <property type="match status" value="1"/>
</dbReference>
<keyword evidence="3 7" id="KW-0694">RNA-binding</keyword>
<comment type="subunit">
    <text evidence="7">Part of the 50S ribosomal subunit. Forms a cluster with proteins L14 and L19.</text>
</comment>
<dbReference type="OrthoDB" id="9806135at2"/>
<dbReference type="FunFam" id="3.30.160.810:FF:000001">
    <property type="entry name" value="50S ribosomal protein L3"/>
    <property type="match status" value="1"/>
</dbReference>
<dbReference type="FunFam" id="2.40.30.10:FF:000004">
    <property type="entry name" value="50S ribosomal protein L3"/>
    <property type="match status" value="1"/>
</dbReference>
<evidence type="ECO:0000256" key="7">
    <source>
        <dbReference type="HAMAP-Rule" id="MF_01325"/>
    </source>
</evidence>
<evidence type="ECO:0000256" key="4">
    <source>
        <dbReference type="ARBA" id="ARBA00022980"/>
    </source>
</evidence>
<proteinExistence type="inferred from homology"/>
<evidence type="ECO:0000256" key="6">
    <source>
        <dbReference type="ARBA" id="ARBA00035243"/>
    </source>
</evidence>
<dbReference type="SUPFAM" id="SSF50447">
    <property type="entry name" value="Translation proteins"/>
    <property type="match status" value="1"/>
</dbReference>
<dbReference type="Gene3D" id="2.40.30.10">
    <property type="entry name" value="Translation factors"/>
    <property type="match status" value="1"/>
</dbReference>
<gene>
    <name evidence="7" type="primary">rplC</name>
    <name evidence="9" type="ORF">dsat_2529</name>
</gene>
<comment type="caution">
    <text evidence="9">The sequence shown here is derived from an EMBL/GenBank/DDBJ whole genome shotgun (WGS) entry which is preliminary data.</text>
</comment>
<evidence type="ECO:0000256" key="2">
    <source>
        <dbReference type="ARBA" id="ARBA00022730"/>
    </source>
</evidence>
<accession>S7TDQ8</accession>
<organism evidence="9 10">
    <name type="scientific">Alkalidesulfovibrio alkalitolerans DSM 16529</name>
    <dbReference type="NCBI Taxonomy" id="1121439"/>
    <lineage>
        <taxon>Bacteria</taxon>
        <taxon>Pseudomonadati</taxon>
        <taxon>Thermodesulfobacteriota</taxon>
        <taxon>Desulfovibrionia</taxon>
        <taxon>Desulfovibrionales</taxon>
        <taxon>Desulfovibrionaceae</taxon>
        <taxon>Alkalidesulfovibrio</taxon>
    </lineage>
</organism>
<name>S7TDQ8_9BACT</name>
<dbReference type="PATRIC" id="fig|1121439.3.peg.929"/>
<evidence type="ECO:0000313" key="10">
    <source>
        <dbReference type="Proteomes" id="UP000014975"/>
    </source>
</evidence>
<dbReference type="GO" id="GO:0003735">
    <property type="term" value="F:structural constituent of ribosome"/>
    <property type="evidence" value="ECO:0007669"/>
    <property type="project" value="UniProtKB-UniRule"/>
</dbReference>
<dbReference type="eggNOG" id="COG0087">
    <property type="taxonomic scope" value="Bacteria"/>
</dbReference>